<evidence type="ECO:0000313" key="14">
    <source>
        <dbReference type="Proteomes" id="UP000054350"/>
    </source>
</evidence>
<dbReference type="PRINTS" id="PR02012">
    <property type="entry name" value="RCMTNOP2"/>
</dbReference>
<sequence length="689" mass="74394">MGGTGRRARNKQPPPAPLRLPGDKPAGKKRTTADAAAPAKKRKATATTAHPTADTASGKPTKRAKGAKGKPVPQVAESDDDSESDVVVSDDDGAMWDDEDALEHRVASDSDDDASLDGALDDDISIHSEDDFDVIDKLTGEHQEREELFASGDEDDSDDDGEENVKVTKLEAMADDDDDEDDDPHALRAHSDDEEDAMETNIIDDQFFVLPTDEDREREALAPPDLALVNHRIQEILKVLANFATLKQPGRGRNEYLTQLASDLCLYYGYSEYLMDQFMQLFPVQELVAFLDANETPRPVTIRTNTLKTTRRDLAQALVTRGVNLEPIGKWSKVGLQVFDSPVPIGATPEYLAGHYMLQAASSFLPVMALAPQEGERCLDMSAAPGGKTTYMAALMKNTGMVFANDANKDRTKALAANIARLGVRNAVVCNYDGRKFPSVLGGFDRVLLDSPCSGTGVIAKDPTVKTNKSHEDFRMLTHLQKELVLAAIDSVDAASPTGGYIVYSTCSVMVCENEEIIDYALKKRPNVKLVDTEIPFGVEGFKTFRGKTFHPSVQLTRRYYPHAHNMDGFFVAKFKKLSNKIPNLAGGKDAEQDGKKAVGGAKKGKGGKAAAATKGDDQFDDEEDAKIIAEATKSKGKAGGNKGKGAPKAAAAGTDGAEASAEPKQQQRPKFRKPAGKGGKPRPKGKSN</sequence>
<feature type="compositionally biased region" description="Acidic residues" evidence="11">
    <location>
        <begin position="152"/>
        <end position="162"/>
    </location>
</feature>
<accession>A0A0L0S052</accession>
<evidence type="ECO:0000256" key="10">
    <source>
        <dbReference type="PROSITE-ProRule" id="PRU01023"/>
    </source>
</evidence>
<feature type="binding site" evidence="10">
    <location>
        <position position="406"/>
    </location>
    <ligand>
        <name>S-adenosyl-L-methionine</name>
        <dbReference type="ChEBI" id="CHEBI:59789"/>
    </ligand>
</feature>
<keyword evidence="7 10" id="KW-0694">RNA-binding</keyword>
<keyword evidence="5 10" id="KW-0808">Transferase</keyword>
<evidence type="ECO:0000256" key="3">
    <source>
        <dbReference type="ARBA" id="ARBA00022517"/>
    </source>
</evidence>
<evidence type="ECO:0000256" key="1">
    <source>
        <dbReference type="ARBA" id="ARBA00004604"/>
    </source>
</evidence>
<dbReference type="GO" id="GO:0000470">
    <property type="term" value="P:maturation of LSU-rRNA"/>
    <property type="evidence" value="ECO:0007669"/>
    <property type="project" value="TreeGrafter"/>
</dbReference>
<feature type="binding site" evidence="10">
    <location>
        <position position="450"/>
    </location>
    <ligand>
        <name>S-adenosyl-L-methionine</name>
        <dbReference type="ChEBI" id="CHEBI:59789"/>
    </ligand>
</feature>
<dbReference type="VEuPathDB" id="FungiDB:AMAG_01665"/>
<dbReference type="Pfam" id="PF01189">
    <property type="entry name" value="Methyltr_RsmB-F"/>
    <property type="match status" value="1"/>
</dbReference>
<gene>
    <name evidence="13" type="ORF">AMAG_01665</name>
</gene>
<dbReference type="InterPro" id="IPR054728">
    <property type="entry name" value="RsmB-like_ferredoxin"/>
</dbReference>
<dbReference type="PANTHER" id="PTHR22807:SF30">
    <property type="entry name" value="28S RRNA (CYTOSINE(4447)-C(5))-METHYLTRANSFERASE-RELATED"/>
    <property type="match status" value="1"/>
</dbReference>
<dbReference type="eggNOG" id="KOG1122">
    <property type="taxonomic scope" value="Eukaryota"/>
</dbReference>
<dbReference type="InterPro" id="IPR029063">
    <property type="entry name" value="SAM-dependent_MTases_sf"/>
</dbReference>
<feature type="region of interest" description="Disordered" evidence="11">
    <location>
        <begin position="585"/>
        <end position="689"/>
    </location>
</feature>
<dbReference type="EMBL" id="GG745329">
    <property type="protein sequence ID" value="KNE55790.1"/>
    <property type="molecule type" value="Genomic_DNA"/>
</dbReference>
<keyword evidence="8" id="KW-0539">Nucleus</keyword>
<dbReference type="PRINTS" id="PR02008">
    <property type="entry name" value="RCMTFAMILY"/>
</dbReference>
<feature type="region of interest" description="Disordered" evidence="11">
    <location>
        <begin position="1"/>
        <end position="196"/>
    </location>
</feature>
<feature type="compositionally biased region" description="Basic and acidic residues" evidence="11">
    <location>
        <begin position="124"/>
        <end position="148"/>
    </location>
</feature>
<feature type="compositionally biased region" description="Low complexity" evidence="11">
    <location>
        <begin position="45"/>
        <end position="56"/>
    </location>
</feature>
<reference evidence="14" key="2">
    <citation type="submission" date="2009-11" db="EMBL/GenBank/DDBJ databases">
        <title>The Genome Sequence of Allomyces macrogynus strain ATCC 38327.</title>
        <authorList>
            <consortium name="The Broad Institute Genome Sequencing Platform"/>
            <person name="Russ C."/>
            <person name="Cuomo C."/>
            <person name="Shea T."/>
            <person name="Young S.K."/>
            <person name="Zeng Q."/>
            <person name="Koehrsen M."/>
            <person name="Haas B."/>
            <person name="Borodovsky M."/>
            <person name="Guigo R."/>
            <person name="Alvarado L."/>
            <person name="Berlin A."/>
            <person name="Borenstein D."/>
            <person name="Chen Z."/>
            <person name="Engels R."/>
            <person name="Freedman E."/>
            <person name="Gellesch M."/>
            <person name="Goldberg J."/>
            <person name="Griggs A."/>
            <person name="Gujja S."/>
            <person name="Heiman D."/>
            <person name="Hepburn T."/>
            <person name="Howarth C."/>
            <person name="Jen D."/>
            <person name="Larson L."/>
            <person name="Lewis B."/>
            <person name="Mehta T."/>
            <person name="Park D."/>
            <person name="Pearson M."/>
            <person name="Roberts A."/>
            <person name="Saif S."/>
            <person name="Shenoy N."/>
            <person name="Sisk P."/>
            <person name="Stolte C."/>
            <person name="Sykes S."/>
            <person name="Walk T."/>
            <person name="White J."/>
            <person name="Yandava C."/>
            <person name="Burger G."/>
            <person name="Gray M.W."/>
            <person name="Holland P.W.H."/>
            <person name="King N."/>
            <person name="Lang F.B.F."/>
            <person name="Roger A.J."/>
            <person name="Ruiz-Trillo I."/>
            <person name="Lander E."/>
            <person name="Nusbaum C."/>
        </authorList>
    </citation>
    <scope>NUCLEOTIDE SEQUENCE [LARGE SCALE GENOMIC DNA]</scope>
    <source>
        <strain evidence="14">ATCC 38327</strain>
    </source>
</reference>
<dbReference type="Pfam" id="PF22458">
    <property type="entry name" value="RsmF-B_ferredox"/>
    <property type="match status" value="1"/>
</dbReference>
<feature type="compositionally biased region" description="Low complexity" evidence="11">
    <location>
        <begin position="645"/>
        <end position="661"/>
    </location>
</feature>
<evidence type="ECO:0000256" key="5">
    <source>
        <dbReference type="ARBA" id="ARBA00022679"/>
    </source>
</evidence>
<evidence type="ECO:0000256" key="6">
    <source>
        <dbReference type="ARBA" id="ARBA00022691"/>
    </source>
</evidence>
<organism evidence="13 14">
    <name type="scientific">Allomyces macrogynus (strain ATCC 38327)</name>
    <name type="common">Allomyces javanicus var. macrogynus</name>
    <dbReference type="NCBI Taxonomy" id="578462"/>
    <lineage>
        <taxon>Eukaryota</taxon>
        <taxon>Fungi</taxon>
        <taxon>Fungi incertae sedis</taxon>
        <taxon>Blastocladiomycota</taxon>
        <taxon>Blastocladiomycetes</taxon>
        <taxon>Blastocladiales</taxon>
        <taxon>Blastocladiaceae</taxon>
        <taxon>Allomyces</taxon>
    </lineage>
</organism>
<dbReference type="GO" id="GO:0003723">
    <property type="term" value="F:RNA binding"/>
    <property type="evidence" value="ECO:0007669"/>
    <property type="project" value="UniProtKB-UniRule"/>
</dbReference>
<dbReference type="InterPro" id="IPR001678">
    <property type="entry name" value="MeTrfase_RsmB-F_NOP2_dom"/>
</dbReference>
<feature type="binding site" evidence="10">
    <location>
        <position position="433"/>
    </location>
    <ligand>
        <name>S-adenosyl-L-methionine</name>
        <dbReference type="ChEBI" id="CHEBI:59789"/>
    </ligand>
</feature>
<comment type="subcellular location">
    <subcellularLocation>
        <location evidence="1">Nucleus</location>
        <location evidence="1">Nucleolus</location>
    </subcellularLocation>
</comment>
<evidence type="ECO:0000256" key="7">
    <source>
        <dbReference type="ARBA" id="ARBA00022884"/>
    </source>
</evidence>
<feature type="active site" description="Nucleophile" evidence="10">
    <location>
        <position position="507"/>
    </location>
</feature>
<dbReference type="OrthoDB" id="427002at2759"/>
<feature type="compositionally biased region" description="Acidic residues" evidence="11">
    <location>
        <begin position="173"/>
        <end position="183"/>
    </location>
</feature>
<dbReference type="NCBIfam" id="TIGR00446">
    <property type="entry name" value="nop2p"/>
    <property type="match status" value="1"/>
</dbReference>
<dbReference type="GO" id="GO:0005730">
    <property type="term" value="C:nucleolus"/>
    <property type="evidence" value="ECO:0007669"/>
    <property type="project" value="UniProtKB-SubCell"/>
</dbReference>
<dbReference type="InterPro" id="IPR023267">
    <property type="entry name" value="RCMT"/>
</dbReference>
<comment type="similarity">
    <text evidence="2 10">Belongs to the class I-like SAM-binding methyltransferase superfamily. RsmB/NOP family.</text>
</comment>
<evidence type="ECO:0000256" key="11">
    <source>
        <dbReference type="SAM" id="MobiDB-lite"/>
    </source>
</evidence>
<reference evidence="13 14" key="1">
    <citation type="submission" date="2009-11" db="EMBL/GenBank/DDBJ databases">
        <title>Annotation of Allomyces macrogynus ATCC 38327.</title>
        <authorList>
            <consortium name="The Broad Institute Genome Sequencing Platform"/>
            <person name="Russ C."/>
            <person name="Cuomo C."/>
            <person name="Burger G."/>
            <person name="Gray M.W."/>
            <person name="Holland P.W.H."/>
            <person name="King N."/>
            <person name="Lang F.B.F."/>
            <person name="Roger A.J."/>
            <person name="Ruiz-Trillo I."/>
            <person name="Young S.K."/>
            <person name="Zeng Q."/>
            <person name="Gargeya S."/>
            <person name="Fitzgerald M."/>
            <person name="Haas B."/>
            <person name="Abouelleil A."/>
            <person name="Alvarado L."/>
            <person name="Arachchi H.M."/>
            <person name="Berlin A."/>
            <person name="Chapman S.B."/>
            <person name="Gearin G."/>
            <person name="Goldberg J."/>
            <person name="Griggs A."/>
            <person name="Gujja S."/>
            <person name="Hansen M."/>
            <person name="Heiman D."/>
            <person name="Howarth C."/>
            <person name="Larimer J."/>
            <person name="Lui A."/>
            <person name="MacDonald P.J.P."/>
            <person name="McCowen C."/>
            <person name="Montmayeur A."/>
            <person name="Murphy C."/>
            <person name="Neiman D."/>
            <person name="Pearson M."/>
            <person name="Priest M."/>
            <person name="Roberts A."/>
            <person name="Saif S."/>
            <person name="Shea T."/>
            <person name="Sisk P."/>
            <person name="Stolte C."/>
            <person name="Sykes S."/>
            <person name="Wortman J."/>
            <person name="Nusbaum C."/>
            <person name="Birren B."/>
        </authorList>
    </citation>
    <scope>NUCLEOTIDE SEQUENCE [LARGE SCALE GENOMIC DNA]</scope>
    <source>
        <strain evidence="13 14">ATCC 38327</strain>
    </source>
</reference>
<dbReference type="InterPro" id="IPR049560">
    <property type="entry name" value="MeTrfase_RsmB-F_NOP2_cat"/>
</dbReference>
<keyword evidence="4 10" id="KW-0489">Methyltransferase</keyword>
<feature type="compositionally biased region" description="Acidic residues" evidence="11">
    <location>
        <begin position="109"/>
        <end position="123"/>
    </location>
</feature>
<evidence type="ECO:0000256" key="2">
    <source>
        <dbReference type="ARBA" id="ARBA00007494"/>
    </source>
</evidence>
<evidence type="ECO:0000256" key="8">
    <source>
        <dbReference type="ARBA" id="ARBA00023242"/>
    </source>
</evidence>
<keyword evidence="14" id="KW-1185">Reference proteome</keyword>
<protein>
    <recommendedName>
        <fullName evidence="9">Nucleolar protein 2</fullName>
    </recommendedName>
</protein>
<feature type="compositionally biased region" description="Basic residues" evidence="11">
    <location>
        <begin position="668"/>
        <end position="689"/>
    </location>
</feature>
<dbReference type="GO" id="GO:0009383">
    <property type="term" value="F:rRNA (cytosine-C5-)-methyltransferase activity"/>
    <property type="evidence" value="ECO:0007669"/>
    <property type="project" value="TreeGrafter"/>
</dbReference>
<evidence type="ECO:0000256" key="9">
    <source>
        <dbReference type="ARBA" id="ARBA00082314"/>
    </source>
</evidence>
<dbReference type="InterPro" id="IPR011023">
    <property type="entry name" value="Nop2p"/>
</dbReference>
<dbReference type="GO" id="GO:0070475">
    <property type="term" value="P:rRNA base methylation"/>
    <property type="evidence" value="ECO:0007669"/>
    <property type="project" value="TreeGrafter"/>
</dbReference>
<feature type="compositionally biased region" description="Basic residues" evidence="11">
    <location>
        <begin position="1"/>
        <end position="10"/>
    </location>
</feature>
<keyword evidence="6 10" id="KW-0949">S-adenosyl-L-methionine</keyword>
<dbReference type="Gene3D" id="3.40.50.150">
    <property type="entry name" value="Vaccinia Virus protein VP39"/>
    <property type="match status" value="1"/>
</dbReference>
<feature type="binding site" evidence="10">
    <location>
        <begin position="382"/>
        <end position="388"/>
    </location>
    <ligand>
        <name>S-adenosyl-L-methionine</name>
        <dbReference type="ChEBI" id="CHEBI:59789"/>
    </ligand>
</feature>
<dbReference type="STRING" id="578462.A0A0L0S052"/>
<dbReference type="SUPFAM" id="SSF53335">
    <property type="entry name" value="S-adenosyl-L-methionine-dependent methyltransferases"/>
    <property type="match status" value="1"/>
</dbReference>
<dbReference type="Proteomes" id="UP000054350">
    <property type="component" value="Unassembled WGS sequence"/>
</dbReference>
<proteinExistence type="inferred from homology"/>
<evidence type="ECO:0000259" key="12">
    <source>
        <dbReference type="PROSITE" id="PS51686"/>
    </source>
</evidence>
<evidence type="ECO:0000256" key="4">
    <source>
        <dbReference type="ARBA" id="ARBA00022603"/>
    </source>
</evidence>
<evidence type="ECO:0000313" key="13">
    <source>
        <dbReference type="EMBL" id="KNE55790.1"/>
    </source>
</evidence>
<feature type="domain" description="SAM-dependent MTase RsmB/NOP-type" evidence="12">
    <location>
        <begin position="290"/>
        <end position="578"/>
    </location>
</feature>
<dbReference type="PROSITE" id="PS51686">
    <property type="entry name" value="SAM_MT_RSMB_NOP"/>
    <property type="match status" value="1"/>
</dbReference>
<keyword evidence="3" id="KW-0690">Ribosome biogenesis</keyword>
<feature type="compositionally biased region" description="Acidic residues" evidence="11">
    <location>
        <begin position="77"/>
        <end position="101"/>
    </location>
</feature>
<dbReference type="AlphaFoldDB" id="A0A0L0S052"/>
<dbReference type="Gene3D" id="3.30.70.1170">
    <property type="entry name" value="Sun protein, domain 3"/>
    <property type="match status" value="1"/>
</dbReference>
<dbReference type="PANTHER" id="PTHR22807">
    <property type="entry name" value="NOP2 YEAST -RELATED NOL1/NOP2/FMU SUN DOMAIN-CONTAINING"/>
    <property type="match status" value="1"/>
</dbReference>
<dbReference type="InterPro" id="IPR023273">
    <property type="entry name" value="RCMT_NOP2"/>
</dbReference>
<name>A0A0L0S052_ALLM3</name>
<dbReference type="FunFam" id="3.30.70.1170:FF:000001">
    <property type="entry name" value="Ribosomal RNA methyltransferase Nop2"/>
    <property type="match status" value="1"/>
</dbReference>